<dbReference type="RefSeq" id="XP_011393326.1">
    <property type="nucleotide sequence ID" value="XM_011395024.1"/>
</dbReference>
<dbReference type="KEGG" id="ncr:NCU16306"/>
<evidence type="ECO:0000313" key="4">
    <source>
        <dbReference type="Proteomes" id="UP000001805"/>
    </source>
</evidence>
<dbReference type="AlphaFoldDB" id="V5IR95"/>
<dbReference type="PROSITE" id="PS51257">
    <property type="entry name" value="PROKAR_LIPOPROTEIN"/>
    <property type="match status" value="1"/>
</dbReference>
<dbReference type="InParanoid" id="V5IR95"/>
<name>V5IR95_NEUCR</name>
<keyword evidence="2" id="KW-0732">Signal</keyword>
<dbReference type="VEuPathDB" id="FungiDB:NCU16306"/>
<evidence type="ECO:0000256" key="2">
    <source>
        <dbReference type="SAM" id="SignalP"/>
    </source>
</evidence>
<evidence type="ECO:0000256" key="1">
    <source>
        <dbReference type="SAM" id="Phobius"/>
    </source>
</evidence>
<accession>V5IR95</accession>
<feature type="transmembrane region" description="Helical" evidence="1">
    <location>
        <begin position="67"/>
        <end position="89"/>
    </location>
</feature>
<reference evidence="3 4" key="1">
    <citation type="journal article" date="2003" name="Nature">
        <title>The genome sequence of the filamentous fungus Neurospora crassa.</title>
        <authorList>
            <person name="Galagan J.E."/>
            <person name="Calvo S.E."/>
            <person name="Borkovich K.A."/>
            <person name="Selker E.U."/>
            <person name="Read N.D."/>
            <person name="Jaffe D."/>
            <person name="FitzHugh W."/>
            <person name="Ma L.J."/>
            <person name="Smirnov S."/>
            <person name="Purcell S."/>
            <person name="Rehman B."/>
            <person name="Elkins T."/>
            <person name="Engels R."/>
            <person name="Wang S."/>
            <person name="Nielsen C.B."/>
            <person name="Butler J."/>
            <person name="Endrizzi M."/>
            <person name="Qui D."/>
            <person name="Ianakiev P."/>
            <person name="Bell-Pedersen D."/>
            <person name="Nelson M.A."/>
            <person name="Werner-Washburne M."/>
            <person name="Selitrennikoff C.P."/>
            <person name="Kinsey J.A."/>
            <person name="Braun E.L."/>
            <person name="Zelter A."/>
            <person name="Schulte U."/>
            <person name="Kothe G.O."/>
            <person name="Jedd G."/>
            <person name="Mewes W."/>
            <person name="Staben C."/>
            <person name="Marcotte E."/>
            <person name="Greenberg D."/>
            <person name="Roy A."/>
            <person name="Foley K."/>
            <person name="Naylor J."/>
            <person name="Stange-Thomann N."/>
            <person name="Barrett R."/>
            <person name="Gnerre S."/>
            <person name="Kamal M."/>
            <person name="Kamvysselis M."/>
            <person name="Mauceli E."/>
            <person name="Bielke C."/>
            <person name="Rudd S."/>
            <person name="Frishman D."/>
            <person name="Krystofova S."/>
            <person name="Rasmussen C."/>
            <person name="Metzenberg R.L."/>
            <person name="Perkins D.D."/>
            <person name="Kroken S."/>
            <person name="Cogoni C."/>
            <person name="Macino G."/>
            <person name="Catcheside D."/>
            <person name="Li W."/>
            <person name="Pratt R.J."/>
            <person name="Osmani S.A."/>
            <person name="DeSouza C.P."/>
            <person name="Glass L."/>
            <person name="Orbach M.J."/>
            <person name="Berglund J.A."/>
            <person name="Voelker R."/>
            <person name="Yarden O."/>
            <person name="Plamann M."/>
            <person name="Seiler S."/>
            <person name="Dunlap J."/>
            <person name="Radford A."/>
            <person name="Aramayo R."/>
            <person name="Natvig D.O."/>
            <person name="Alex L.A."/>
            <person name="Mannhaupt G."/>
            <person name="Ebbole D.J."/>
            <person name="Freitag M."/>
            <person name="Paulsen I."/>
            <person name="Sachs M.S."/>
            <person name="Lander E.S."/>
            <person name="Nusbaum C."/>
            <person name="Birren B."/>
        </authorList>
    </citation>
    <scope>NUCLEOTIDE SEQUENCE [LARGE SCALE GENOMIC DNA]</scope>
    <source>
        <strain evidence="4">ATCC 24698 / 74-OR23-1A / CBS 708.71 / DSM 1257 / FGSC 987</strain>
    </source>
</reference>
<dbReference type="Proteomes" id="UP000001805">
    <property type="component" value="Chromosome 1, Linkage Group I"/>
</dbReference>
<keyword evidence="1" id="KW-0472">Membrane</keyword>
<keyword evidence="4" id="KW-1185">Reference proteome</keyword>
<dbReference type="EMBL" id="CM002236">
    <property type="protein sequence ID" value="ESA43751.1"/>
    <property type="molecule type" value="Genomic_DNA"/>
</dbReference>
<keyword evidence="1" id="KW-1133">Transmembrane helix</keyword>
<evidence type="ECO:0000313" key="3">
    <source>
        <dbReference type="EMBL" id="ESA43751.1"/>
    </source>
</evidence>
<feature type="signal peptide" evidence="2">
    <location>
        <begin position="1"/>
        <end position="26"/>
    </location>
</feature>
<protein>
    <recommendedName>
        <fullName evidence="5">Secreted protein</fullName>
    </recommendedName>
</protein>
<sequence>MQRPNTTWIPLLVSCILHFSLRRCRCLGPAPPCLLHFTLTGKGDTHTHTWTQTYRQGLARGMVFSSFFFFFFFLAFFFFCWLDFFWALVPINPVHSFDCRSIVAANSGASAVRFDTQRFFFFF</sequence>
<proteinExistence type="predicted"/>
<organism evidence="3 4">
    <name type="scientific">Neurospora crassa (strain ATCC 24698 / 74-OR23-1A / CBS 708.71 / DSM 1257 / FGSC 987)</name>
    <dbReference type="NCBI Taxonomy" id="367110"/>
    <lineage>
        <taxon>Eukaryota</taxon>
        <taxon>Fungi</taxon>
        <taxon>Dikarya</taxon>
        <taxon>Ascomycota</taxon>
        <taxon>Pezizomycotina</taxon>
        <taxon>Sordariomycetes</taxon>
        <taxon>Sordariomycetidae</taxon>
        <taxon>Sordariales</taxon>
        <taxon>Sordariaceae</taxon>
        <taxon>Neurospora</taxon>
    </lineage>
</organism>
<feature type="chain" id="PRO_5004737473" description="Secreted protein" evidence="2">
    <location>
        <begin position="27"/>
        <end position="123"/>
    </location>
</feature>
<keyword evidence="1" id="KW-0812">Transmembrane</keyword>
<dbReference type="GeneID" id="23569387"/>
<gene>
    <name evidence="3" type="ORF">NCU16306</name>
</gene>
<evidence type="ECO:0008006" key="5">
    <source>
        <dbReference type="Google" id="ProtNLM"/>
    </source>
</evidence>